<proteinExistence type="predicted"/>
<comment type="caution">
    <text evidence="1">The sequence shown here is derived from an EMBL/GenBank/DDBJ whole genome shotgun (WGS) entry which is preliminary data.</text>
</comment>
<organism evidence="1 2">
    <name type="scientific">Puccinia graminis f. sp. tritici</name>
    <dbReference type="NCBI Taxonomy" id="56615"/>
    <lineage>
        <taxon>Eukaryota</taxon>
        <taxon>Fungi</taxon>
        <taxon>Dikarya</taxon>
        <taxon>Basidiomycota</taxon>
        <taxon>Pucciniomycotina</taxon>
        <taxon>Pucciniomycetes</taxon>
        <taxon>Pucciniales</taxon>
        <taxon>Pucciniaceae</taxon>
        <taxon>Puccinia</taxon>
    </lineage>
</organism>
<name>A0A5B0LIX6_PUCGR</name>
<accession>A0A5B0LIX6</accession>
<dbReference type="EMBL" id="VDEP01000513">
    <property type="protein sequence ID" value="KAA1064281.1"/>
    <property type="molecule type" value="Genomic_DNA"/>
</dbReference>
<reference evidence="1 2" key="1">
    <citation type="submission" date="2019-05" db="EMBL/GenBank/DDBJ databases">
        <title>Emergence of the Ug99 lineage of the wheat stem rust pathogen through somatic hybridization.</title>
        <authorList>
            <person name="Li F."/>
            <person name="Upadhyaya N.M."/>
            <person name="Sperschneider J."/>
            <person name="Matny O."/>
            <person name="Nguyen-Phuc H."/>
            <person name="Mago R."/>
            <person name="Raley C."/>
            <person name="Miller M.E."/>
            <person name="Silverstein K.A.T."/>
            <person name="Henningsen E."/>
            <person name="Hirsch C.D."/>
            <person name="Visser B."/>
            <person name="Pretorius Z.A."/>
            <person name="Steffenson B.J."/>
            <person name="Schwessinger B."/>
            <person name="Dodds P.N."/>
            <person name="Figueroa M."/>
        </authorList>
    </citation>
    <scope>NUCLEOTIDE SEQUENCE [LARGE SCALE GENOMIC DNA]</scope>
    <source>
        <strain evidence="1 2">Ug99</strain>
    </source>
</reference>
<sequence>MNAAAEFQCIWKESMNGQKPRAVITDEIGKILMKLQTQLEESDLFENLPGRKAVLKQAIPKTLINKVGLETLMSRLPESYQRSLFASFVAFKYIFQYGLSASAVDFFRRGL</sequence>
<dbReference type="Proteomes" id="UP000325313">
    <property type="component" value="Unassembled WGS sequence"/>
</dbReference>
<evidence type="ECO:0000313" key="1">
    <source>
        <dbReference type="EMBL" id="KAA1064281.1"/>
    </source>
</evidence>
<evidence type="ECO:0000313" key="2">
    <source>
        <dbReference type="Proteomes" id="UP000325313"/>
    </source>
</evidence>
<dbReference type="AlphaFoldDB" id="A0A5B0LIX6"/>
<protein>
    <submittedName>
        <fullName evidence="1">NAD-dependent glutamate dehydrogenase</fullName>
    </submittedName>
</protein>
<gene>
    <name evidence="1" type="primary">GDH2_1</name>
    <name evidence="1" type="ORF">PGTUg99_007246</name>
</gene>